<evidence type="ECO:0000313" key="1">
    <source>
        <dbReference type="EMBL" id="JAE25577.1"/>
    </source>
</evidence>
<reference evidence="1" key="2">
    <citation type="journal article" date="2015" name="Data Brief">
        <title>Shoot transcriptome of the giant reed, Arundo donax.</title>
        <authorList>
            <person name="Barrero R.A."/>
            <person name="Guerrero F.D."/>
            <person name="Moolhuijzen P."/>
            <person name="Goolsby J.A."/>
            <person name="Tidwell J."/>
            <person name="Bellgard S.E."/>
            <person name="Bellgard M.I."/>
        </authorList>
    </citation>
    <scope>NUCLEOTIDE SEQUENCE</scope>
    <source>
        <tissue evidence="1">Shoot tissue taken approximately 20 cm above the soil surface</tissue>
    </source>
</reference>
<sequence length="87" mass="9456">MRSGCELNSQTAAENILSSEHELHCKALSSWTYAANVSFSTFGFEQHALNIANPSLTTKSLQADNTFTVSGLYLEVHQDANTCCAMP</sequence>
<accession>A0A0A9GM70</accession>
<dbReference type="AlphaFoldDB" id="A0A0A9GM70"/>
<name>A0A0A9GM70_ARUDO</name>
<dbReference type="EMBL" id="GBRH01172319">
    <property type="protein sequence ID" value="JAE25577.1"/>
    <property type="molecule type" value="Transcribed_RNA"/>
</dbReference>
<organism evidence="1">
    <name type="scientific">Arundo donax</name>
    <name type="common">Giant reed</name>
    <name type="synonym">Donax arundinaceus</name>
    <dbReference type="NCBI Taxonomy" id="35708"/>
    <lineage>
        <taxon>Eukaryota</taxon>
        <taxon>Viridiplantae</taxon>
        <taxon>Streptophyta</taxon>
        <taxon>Embryophyta</taxon>
        <taxon>Tracheophyta</taxon>
        <taxon>Spermatophyta</taxon>
        <taxon>Magnoliopsida</taxon>
        <taxon>Liliopsida</taxon>
        <taxon>Poales</taxon>
        <taxon>Poaceae</taxon>
        <taxon>PACMAD clade</taxon>
        <taxon>Arundinoideae</taxon>
        <taxon>Arundineae</taxon>
        <taxon>Arundo</taxon>
    </lineage>
</organism>
<reference evidence="1" key="1">
    <citation type="submission" date="2014-09" db="EMBL/GenBank/DDBJ databases">
        <authorList>
            <person name="Magalhaes I.L.F."/>
            <person name="Oliveira U."/>
            <person name="Santos F.R."/>
            <person name="Vidigal T.H.D.A."/>
            <person name="Brescovit A.D."/>
            <person name="Santos A.J."/>
        </authorList>
    </citation>
    <scope>NUCLEOTIDE SEQUENCE</scope>
    <source>
        <tissue evidence="1">Shoot tissue taken approximately 20 cm above the soil surface</tissue>
    </source>
</reference>
<protein>
    <submittedName>
        <fullName evidence="1">Uncharacterized protein</fullName>
    </submittedName>
</protein>
<proteinExistence type="predicted"/>